<dbReference type="GO" id="GO:0034993">
    <property type="term" value="C:meiotic nuclear membrane microtubule tethering complex"/>
    <property type="evidence" value="ECO:0007669"/>
    <property type="project" value="TreeGrafter"/>
</dbReference>
<evidence type="ECO:0000256" key="3">
    <source>
        <dbReference type="ARBA" id="ARBA00022989"/>
    </source>
</evidence>
<feature type="compositionally biased region" description="Low complexity" evidence="5">
    <location>
        <begin position="52"/>
        <end position="69"/>
    </location>
</feature>
<feature type="region of interest" description="Disordered" evidence="5">
    <location>
        <begin position="245"/>
        <end position="287"/>
    </location>
</feature>
<dbReference type="PANTHER" id="PTHR12911">
    <property type="entry name" value="SAD1/UNC-84-LIKE PROTEIN-RELATED"/>
    <property type="match status" value="1"/>
</dbReference>
<evidence type="ECO:0000313" key="9">
    <source>
        <dbReference type="EMBL" id="KAK6363813.1"/>
    </source>
</evidence>
<proteinExistence type="predicted"/>
<evidence type="ECO:0000256" key="5">
    <source>
        <dbReference type="SAM" id="MobiDB-lite"/>
    </source>
</evidence>
<evidence type="ECO:0000256" key="7">
    <source>
        <dbReference type="SAM" id="SignalP"/>
    </source>
</evidence>
<feature type="domain" description="SUN" evidence="8">
    <location>
        <begin position="800"/>
        <end position="992"/>
    </location>
</feature>
<dbReference type="AlphaFoldDB" id="A0AAV9VR57"/>
<evidence type="ECO:0000256" key="2">
    <source>
        <dbReference type="ARBA" id="ARBA00022692"/>
    </source>
</evidence>
<dbReference type="Proteomes" id="UP001373714">
    <property type="component" value="Unassembled WGS sequence"/>
</dbReference>
<keyword evidence="4 6" id="KW-0472">Membrane</keyword>
<feature type="compositionally biased region" description="Polar residues" evidence="5">
    <location>
        <begin position="213"/>
        <end position="222"/>
    </location>
</feature>
<feature type="region of interest" description="Disordered" evidence="5">
    <location>
        <begin position="48"/>
        <end position="69"/>
    </location>
</feature>
<keyword evidence="2 6" id="KW-0812">Transmembrane</keyword>
<dbReference type="PANTHER" id="PTHR12911:SF8">
    <property type="entry name" value="KLAROID PROTEIN-RELATED"/>
    <property type="match status" value="1"/>
</dbReference>
<protein>
    <recommendedName>
        <fullName evidence="8">SUN domain-containing protein</fullName>
    </recommendedName>
</protein>
<organism evidence="9 10">
    <name type="scientific">Orbilia blumenaviensis</name>
    <dbReference type="NCBI Taxonomy" id="1796055"/>
    <lineage>
        <taxon>Eukaryota</taxon>
        <taxon>Fungi</taxon>
        <taxon>Dikarya</taxon>
        <taxon>Ascomycota</taxon>
        <taxon>Pezizomycotina</taxon>
        <taxon>Orbiliomycetes</taxon>
        <taxon>Orbiliales</taxon>
        <taxon>Orbiliaceae</taxon>
        <taxon>Orbilia</taxon>
    </lineage>
</organism>
<evidence type="ECO:0000313" key="10">
    <source>
        <dbReference type="Proteomes" id="UP001373714"/>
    </source>
</evidence>
<dbReference type="Gene3D" id="2.60.120.260">
    <property type="entry name" value="Galactose-binding domain-like"/>
    <property type="match status" value="1"/>
</dbReference>
<feature type="region of interest" description="Disordered" evidence="5">
    <location>
        <begin position="181"/>
        <end position="229"/>
    </location>
</feature>
<feature type="chain" id="PRO_5043407162" description="SUN domain-containing protein" evidence="7">
    <location>
        <begin position="25"/>
        <end position="1008"/>
    </location>
</feature>
<evidence type="ECO:0000259" key="8">
    <source>
        <dbReference type="PROSITE" id="PS51469"/>
    </source>
</evidence>
<reference evidence="9 10" key="1">
    <citation type="submission" date="2019-10" db="EMBL/GenBank/DDBJ databases">
        <authorList>
            <person name="Palmer J.M."/>
        </authorList>
    </citation>
    <scope>NUCLEOTIDE SEQUENCE [LARGE SCALE GENOMIC DNA]</scope>
    <source>
        <strain evidence="9 10">TWF730</strain>
    </source>
</reference>
<keyword evidence="7" id="KW-0732">Signal</keyword>
<keyword evidence="10" id="KW-1185">Reference proteome</keyword>
<accession>A0AAV9VR57</accession>
<feature type="compositionally biased region" description="Basic and acidic residues" evidence="5">
    <location>
        <begin position="261"/>
        <end position="275"/>
    </location>
</feature>
<name>A0AAV9VR57_9PEZI</name>
<keyword evidence="3 6" id="KW-1133">Transmembrane helix</keyword>
<feature type="compositionally biased region" description="Low complexity" evidence="5">
    <location>
        <begin position="318"/>
        <end position="329"/>
    </location>
</feature>
<feature type="transmembrane region" description="Helical" evidence="6">
    <location>
        <begin position="433"/>
        <end position="454"/>
    </location>
</feature>
<gene>
    <name evidence="9" type="ORF">TWF730_001221</name>
</gene>
<dbReference type="GO" id="GO:0043495">
    <property type="term" value="F:protein-membrane adaptor activity"/>
    <property type="evidence" value="ECO:0007669"/>
    <property type="project" value="TreeGrafter"/>
</dbReference>
<dbReference type="InterPro" id="IPR045119">
    <property type="entry name" value="SUN1-5"/>
</dbReference>
<feature type="signal peptide" evidence="7">
    <location>
        <begin position="1"/>
        <end position="24"/>
    </location>
</feature>
<feature type="compositionally biased region" description="Polar residues" evidence="5">
    <location>
        <begin position="368"/>
        <end position="377"/>
    </location>
</feature>
<dbReference type="PROSITE" id="PS51469">
    <property type="entry name" value="SUN"/>
    <property type="match status" value="1"/>
</dbReference>
<dbReference type="EMBL" id="JAVHNS010000001">
    <property type="protein sequence ID" value="KAK6363813.1"/>
    <property type="molecule type" value="Genomic_DNA"/>
</dbReference>
<evidence type="ECO:0000256" key="6">
    <source>
        <dbReference type="SAM" id="Phobius"/>
    </source>
</evidence>
<comment type="caution">
    <text evidence="9">The sequence shown here is derived from an EMBL/GenBank/DDBJ whole genome shotgun (WGS) entry which is preliminary data.</text>
</comment>
<comment type="subcellular location">
    <subcellularLocation>
        <location evidence="1">Membrane</location>
    </subcellularLocation>
</comment>
<dbReference type="InterPro" id="IPR012919">
    <property type="entry name" value="SUN_dom"/>
</dbReference>
<sequence length="1008" mass="109814">MSMLMAVTVMVLMVLEVGKDPALSYWPNTPANQTTTTNTTKLYNFSLPRPPSSTSSLPTVTDSTTDSTTTNSATNVTTIIDLVFTNLTNFIFDTSRTIMAGRRSNRAGPAFSGNNLIQSNPLPPLTAIPSFSYGSPQSALPKPMSARDTKVNMTDALDRADAAAKARLEAAAKERKLAEQRAAEAAEAAESARQAARQISAEPPTTTRKRSLRSQSVLSQDDNFQEGDETSLEIHRIIESARNPVPEASMLRARSANAGTKEPRSAMKGSREEALRPSAKTRAKYTAGARRTIPMTPIPINGERDVTFDEENQALGIAPPLASPSLASPSPTPQPQHEDTLPANNDIFEDRQDSPPDAIGYAEGNPNLPMSPNGSNDSPRRAKTPIAASEQTSTSISWFPLGIAKNGFRSAAAGIQKTISILGIFARNLFGPLLYYLLLGFLIFGVTTLFYDFIQRSSYSTSAPPSSSEELVRRLMALEKQVVSFQNGQELEKSSHKTMEQQLASIKGAISAYSSVSSQLDKHTRSYQTDKRVSAAAMSTMNAQIELSMKKNDATAKEQKGNSKHLLDQIAKVQGEVKGINEDLQRLKSSQELSTKALKLMEQSLPKQLAARVDSEGKVIVAPELLRYLQTILREDIQTQMEKISQQSGGSPAAGKPSGALYSWDEFLKTNAAKLRGYLGEMSEEKWRNAISAGIVVTREDMIKAIQEKLESARELAEAENGSSMRKYLLEAENAAKNVVSTAATSISSAALAAVTNYMRTYKGSSGTSSKYADALIQAALHQYSSTIIPKPDYALLAHGTLIDPYLTSPTFNPYDTPGLLGKLTAFLRPGLNEPAHVLTESTNIGDCWSFPQTSGQVSLLLAEPIYPTDVTIDHIPRGISGDDSSAPQEVEFWVKIEDESLRDQVKRAAAAAIGNVSDNASTHRYIASGYVRIASFAYDVHGQYPVQTFELPIRLEELGVSVRSVSFRILSNWGRKEYTSIYRLRVHGEPLDKRPEGRKPEEQIKGL</sequence>
<feature type="region of interest" description="Disordered" evidence="5">
    <location>
        <begin position="318"/>
        <end position="391"/>
    </location>
</feature>
<dbReference type="Pfam" id="PF07738">
    <property type="entry name" value="Sad1_UNC"/>
    <property type="match status" value="1"/>
</dbReference>
<evidence type="ECO:0000256" key="4">
    <source>
        <dbReference type="ARBA" id="ARBA00023136"/>
    </source>
</evidence>
<feature type="compositionally biased region" description="Low complexity" evidence="5">
    <location>
        <begin position="185"/>
        <end position="198"/>
    </location>
</feature>
<evidence type="ECO:0000256" key="1">
    <source>
        <dbReference type="ARBA" id="ARBA00004370"/>
    </source>
</evidence>